<dbReference type="AlphaFoldDB" id="A0A165BCS1"/>
<dbReference type="RefSeq" id="XP_040758497.1">
    <property type="nucleotide sequence ID" value="XM_040905191.1"/>
</dbReference>
<proteinExistence type="predicted"/>
<name>A0A165BCS1_9APHY</name>
<protein>
    <submittedName>
        <fullName evidence="1">Uncharacterized protein</fullName>
    </submittedName>
</protein>
<sequence>MVRFPPSPLMEDLFAQMINGFCEDINKDKFLKSACAVCGQLCLTSTLSKLSDCDVDLRILMPTTQAMTGRSEEVSKIQ</sequence>
<evidence type="ECO:0000313" key="2">
    <source>
        <dbReference type="Proteomes" id="UP000076871"/>
    </source>
</evidence>
<dbReference type="InParanoid" id="A0A165BCS1"/>
<keyword evidence="2" id="KW-1185">Reference proteome</keyword>
<evidence type="ECO:0000313" key="1">
    <source>
        <dbReference type="EMBL" id="KZT00757.1"/>
    </source>
</evidence>
<dbReference type="Proteomes" id="UP000076871">
    <property type="component" value="Unassembled WGS sequence"/>
</dbReference>
<accession>A0A165BCS1</accession>
<dbReference type="GeneID" id="63822221"/>
<reference evidence="1 2" key="1">
    <citation type="journal article" date="2016" name="Mol. Biol. Evol.">
        <title>Comparative Genomics of Early-Diverging Mushroom-Forming Fungi Provides Insights into the Origins of Lignocellulose Decay Capabilities.</title>
        <authorList>
            <person name="Nagy L.G."/>
            <person name="Riley R."/>
            <person name="Tritt A."/>
            <person name="Adam C."/>
            <person name="Daum C."/>
            <person name="Floudas D."/>
            <person name="Sun H."/>
            <person name="Yadav J.S."/>
            <person name="Pangilinan J."/>
            <person name="Larsson K.H."/>
            <person name="Matsuura K."/>
            <person name="Barry K."/>
            <person name="Labutti K."/>
            <person name="Kuo R."/>
            <person name="Ohm R.A."/>
            <person name="Bhattacharya S.S."/>
            <person name="Shirouzu T."/>
            <person name="Yoshinaga Y."/>
            <person name="Martin F.M."/>
            <person name="Grigoriev I.V."/>
            <person name="Hibbett D.S."/>
        </authorList>
    </citation>
    <scope>NUCLEOTIDE SEQUENCE [LARGE SCALE GENOMIC DNA]</scope>
    <source>
        <strain evidence="1 2">93-53</strain>
    </source>
</reference>
<dbReference type="OrthoDB" id="2799407at2759"/>
<organism evidence="1 2">
    <name type="scientific">Laetiporus sulphureus 93-53</name>
    <dbReference type="NCBI Taxonomy" id="1314785"/>
    <lineage>
        <taxon>Eukaryota</taxon>
        <taxon>Fungi</taxon>
        <taxon>Dikarya</taxon>
        <taxon>Basidiomycota</taxon>
        <taxon>Agaricomycotina</taxon>
        <taxon>Agaricomycetes</taxon>
        <taxon>Polyporales</taxon>
        <taxon>Laetiporus</taxon>
    </lineage>
</organism>
<gene>
    <name evidence="1" type="ORF">LAESUDRAFT_665434</name>
</gene>
<dbReference type="EMBL" id="KV427678">
    <property type="protein sequence ID" value="KZT00757.1"/>
    <property type="molecule type" value="Genomic_DNA"/>
</dbReference>